<gene>
    <name evidence="1" type="ORF">Pcinc_007225</name>
</gene>
<protein>
    <submittedName>
        <fullName evidence="1">Uncharacterized protein</fullName>
    </submittedName>
</protein>
<organism evidence="1 2">
    <name type="scientific">Petrolisthes cinctipes</name>
    <name type="common">Flat porcelain crab</name>
    <dbReference type="NCBI Taxonomy" id="88211"/>
    <lineage>
        <taxon>Eukaryota</taxon>
        <taxon>Metazoa</taxon>
        <taxon>Ecdysozoa</taxon>
        <taxon>Arthropoda</taxon>
        <taxon>Crustacea</taxon>
        <taxon>Multicrustacea</taxon>
        <taxon>Malacostraca</taxon>
        <taxon>Eumalacostraca</taxon>
        <taxon>Eucarida</taxon>
        <taxon>Decapoda</taxon>
        <taxon>Pleocyemata</taxon>
        <taxon>Anomura</taxon>
        <taxon>Galatheoidea</taxon>
        <taxon>Porcellanidae</taxon>
        <taxon>Petrolisthes</taxon>
    </lineage>
</organism>
<evidence type="ECO:0000313" key="1">
    <source>
        <dbReference type="EMBL" id="KAK3888750.1"/>
    </source>
</evidence>
<sequence>MGGWGSHASSPMALRQVKGARLSGEGREACAHSPVDPLNIGMNIVNQNTERSISSIYLIDKAVYGKVSPDQRCIHPSSYSRVTWSGIKLDVRDWAVYASTGGSSGTVPSPAQSSLEPLYWTPRHSADLLHQVFEDPRTIISQASCQQYPDLLWGCCWKAVSLALVPFPSGGVGLQYMGCRVKHLPL</sequence>
<dbReference type="AlphaFoldDB" id="A0AAE1G9U6"/>
<name>A0AAE1G9U6_PETCI</name>
<reference evidence="1" key="1">
    <citation type="submission" date="2023-10" db="EMBL/GenBank/DDBJ databases">
        <title>Genome assemblies of two species of porcelain crab, Petrolisthes cinctipes and Petrolisthes manimaculis (Anomura: Porcellanidae).</title>
        <authorList>
            <person name="Angst P."/>
        </authorList>
    </citation>
    <scope>NUCLEOTIDE SEQUENCE</scope>
    <source>
        <strain evidence="1">PB745_01</strain>
        <tissue evidence="1">Gill</tissue>
    </source>
</reference>
<evidence type="ECO:0000313" key="2">
    <source>
        <dbReference type="Proteomes" id="UP001286313"/>
    </source>
</evidence>
<proteinExistence type="predicted"/>
<dbReference type="Proteomes" id="UP001286313">
    <property type="component" value="Unassembled WGS sequence"/>
</dbReference>
<accession>A0AAE1G9U6</accession>
<dbReference type="EMBL" id="JAWQEG010000535">
    <property type="protein sequence ID" value="KAK3888750.1"/>
    <property type="molecule type" value="Genomic_DNA"/>
</dbReference>
<keyword evidence="2" id="KW-1185">Reference proteome</keyword>
<comment type="caution">
    <text evidence="1">The sequence shown here is derived from an EMBL/GenBank/DDBJ whole genome shotgun (WGS) entry which is preliminary data.</text>
</comment>